<dbReference type="Proteomes" id="UP001151529">
    <property type="component" value="Chromosome 6"/>
</dbReference>
<keyword evidence="2" id="KW-1185">Reference proteome</keyword>
<evidence type="ECO:0000313" key="2">
    <source>
        <dbReference type="Proteomes" id="UP001151529"/>
    </source>
</evidence>
<organism evidence="1 2">
    <name type="scientific">Salix viminalis</name>
    <name type="common">Common osier</name>
    <name type="synonym">Basket willow</name>
    <dbReference type="NCBI Taxonomy" id="40686"/>
    <lineage>
        <taxon>Eukaryota</taxon>
        <taxon>Viridiplantae</taxon>
        <taxon>Streptophyta</taxon>
        <taxon>Embryophyta</taxon>
        <taxon>Tracheophyta</taxon>
        <taxon>Spermatophyta</taxon>
        <taxon>Magnoliopsida</taxon>
        <taxon>eudicotyledons</taxon>
        <taxon>Gunneridae</taxon>
        <taxon>Pentapetalae</taxon>
        <taxon>rosids</taxon>
        <taxon>fabids</taxon>
        <taxon>Malpighiales</taxon>
        <taxon>Salicaceae</taxon>
        <taxon>Saliceae</taxon>
        <taxon>Salix</taxon>
    </lineage>
</organism>
<reference evidence="1" key="2">
    <citation type="journal article" date="2023" name="Int. J. Mol. Sci.">
        <title>De Novo Assembly and Annotation of 11 Diverse Shrub Willow (Salix) Genomes Reveals Novel Gene Organization in Sex-Linked Regions.</title>
        <authorList>
            <person name="Hyden B."/>
            <person name="Feng K."/>
            <person name="Yates T.B."/>
            <person name="Jawdy S."/>
            <person name="Cereghino C."/>
            <person name="Smart L.B."/>
            <person name="Muchero W."/>
        </authorList>
    </citation>
    <scope>NUCLEOTIDE SEQUENCE [LARGE SCALE GENOMIC DNA]</scope>
    <source>
        <tissue evidence="1">Shoot tip</tissue>
    </source>
</reference>
<comment type="caution">
    <text evidence="1">The sequence shown here is derived from an EMBL/GenBank/DDBJ whole genome shotgun (WGS) entry which is preliminary data.</text>
</comment>
<sequence length="218" mass="23587">MEKKRLAFNVTVINETGEGYFSQNREGVRDQLTPNLTVRAGGKSETDRARERQCAVITTLDLTPGGGGELLRWRRLVSSKPSPVPDGEAPPSPPPLHERGVVGLHLVEESPPPTLLFKTTSHLNEEEFVAVIVPGLDLGSLFPHRKGITAGTAEADAAACDCLRRSSSFATTVSSDIAAVTHSSIIEKTENPAGICSERGVRCDSVCEEEIWGWWAKK</sequence>
<accession>A0A9Q0V8Q0</accession>
<gene>
    <name evidence="1" type="ORF">OIU85_017788</name>
</gene>
<name>A0A9Q0V8Q0_SALVM</name>
<dbReference type="AlphaFoldDB" id="A0A9Q0V8Q0"/>
<reference evidence="1" key="1">
    <citation type="submission" date="2022-11" db="EMBL/GenBank/DDBJ databases">
        <authorList>
            <person name="Hyden B.L."/>
            <person name="Feng K."/>
            <person name="Yates T."/>
            <person name="Jawdy S."/>
            <person name="Smart L.B."/>
            <person name="Muchero W."/>
        </authorList>
    </citation>
    <scope>NUCLEOTIDE SEQUENCE</scope>
    <source>
        <tissue evidence="1">Shoot tip</tissue>
    </source>
</reference>
<evidence type="ECO:0000313" key="1">
    <source>
        <dbReference type="EMBL" id="KAJ6743887.1"/>
    </source>
</evidence>
<protein>
    <submittedName>
        <fullName evidence="1">Uncharacterized protein</fullName>
    </submittedName>
</protein>
<proteinExistence type="predicted"/>
<dbReference type="EMBL" id="JAPFFL010000002">
    <property type="protein sequence ID" value="KAJ6743887.1"/>
    <property type="molecule type" value="Genomic_DNA"/>
</dbReference>